<sequence>MPYTFTVNSEVVVHERVSIPASEHSSSKVVTIREPVSIHVTVDDTAFNSSVMACDARIDSVNDSVVDSVRRQSEAKKESAKVISKSVLDGFYKYAASDFRQQMVEHENVVNSTLPKIQTYMAQLQDLKRRMESDYNLISKRYVGIFKGYDEELDRNMHRLYDPLFELYDDCQTKLLVESRTEALSASIGFEDISTVQAMMVQAKLKTTLLSVMRRLTASLASRRRIDQSLERLAENRVVPKPVTCHLPLVYFERDSLLDGGRKEDEVHLNLDGDGARSRALAQRAKECIIAGGLEVDNSAKDDERMDLDFMARLSQVGDERRAREILRLYDDYKKRRKA</sequence>
<organism evidence="1 2">
    <name type="scientific">Candidatus Aphodenecus pullistercoris</name>
    <dbReference type="NCBI Taxonomy" id="2840669"/>
    <lineage>
        <taxon>Bacteria</taxon>
        <taxon>Pseudomonadati</taxon>
        <taxon>Spirochaetota</taxon>
        <taxon>Spirochaetia</taxon>
        <taxon>Spirochaetales</taxon>
        <taxon>Candidatus Aphodenecus</taxon>
    </lineage>
</organism>
<protein>
    <submittedName>
        <fullName evidence="1">Uncharacterized protein</fullName>
    </submittedName>
</protein>
<dbReference type="Proteomes" id="UP000823633">
    <property type="component" value="Unassembled WGS sequence"/>
</dbReference>
<gene>
    <name evidence="1" type="ORF">IAC42_01635</name>
</gene>
<evidence type="ECO:0000313" key="2">
    <source>
        <dbReference type="Proteomes" id="UP000823633"/>
    </source>
</evidence>
<reference evidence="1" key="1">
    <citation type="submission" date="2020-10" db="EMBL/GenBank/DDBJ databases">
        <authorList>
            <person name="Gilroy R."/>
        </authorList>
    </citation>
    <scope>NUCLEOTIDE SEQUENCE</scope>
    <source>
        <strain evidence="1">11167</strain>
    </source>
</reference>
<name>A0A9D9E6Q6_9SPIR</name>
<reference evidence="1" key="2">
    <citation type="journal article" date="2021" name="PeerJ">
        <title>Extensive microbial diversity within the chicken gut microbiome revealed by metagenomics and culture.</title>
        <authorList>
            <person name="Gilroy R."/>
            <person name="Ravi A."/>
            <person name="Getino M."/>
            <person name="Pursley I."/>
            <person name="Horton D.L."/>
            <person name="Alikhan N.F."/>
            <person name="Baker D."/>
            <person name="Gharbi K."/>
            <person name="Hall N."/>
            <person name="Watson M."/>
            <person name="Adriaenssens E.M."/>
            <person name="Foster-Nyarko E."/>
            <person name="Jarju S."/>
            <person name="Secka A."/>
            <person name="Antonio M."/>
            <person name="Oren A."/>
            <person name="Chaudhuri R.R."/>
            <person name="La Ragione R."/>
            <person name="Hildebrand F."/>
            <person name="Pallen M.J."/>
        </authorList>
    </citation>
    <scope>NUCLEOTIDE SEQUENCE</scope>
    <source>
        <strain evidence="1">11167</strain>
    </source>
</reference>
<evidence type="ECO:0000313" key="1">
    <source>
        <dbReference type="EMBL" id="MBO8442452.1"/>
    </source>
</evidence>
<accession>A0A9D9E6Q6</accession>
<dbReference type="EMBL" id="JADIMU010000012">
    <property type="protein sequence ID" value="MBO8442452.1"/>
    <property type="molecule type" value="Genomic_DNA"/>
</dbReference>
<dbReference type="AlphaFoldDB" id="A0A9D9E6Q6"/>
<comment type="caution">
    <text evidence="1">The sequence shown here is derived from an EMBL/GenBank/DDBJ whole genome shotgun (WGS) entry which is preliminary data.</text>
</comment>
<proteinExistence type="predicted"/>